<feature type="region of interest" description="Disordered" evidence="1">
    <location>
        <begin position="921"/>
        <end position="945"/>
    </location>
</feature>
<comment type="caution">
    <text evidence="3">The sequence shown here is derived from an EMBL/GenBank/DDBJ whole genome shotgun (WGS) entry which is preliminary data.</text>
</comment>
<accession>A0A086KH77</accession>
<feature type="region of interest" description="Disordered" evidence="1">
    <location>
        <begin position="1375"/>
        <end position="1432"/>
    </location>
</feature>
<dbReference type="GO" id="GO:0004722">
    <property type="term" value="F:protein serine/threonine phosphatase activity"/>
    <property type="evidence" value="ECO:0007669"/>
    <property type="project" value="InterPro"/>
</dbReference>
<feature type="compositionally biased region" description="Basic and acidic residues" evidence="1">
    <location>
        <begin position="1405"/>
        <end position="1420"/>
    </location>
</feature>
<feature type="domain" description="PPM-type phosphatase" evidence="2">
    <location>
        <begin position="533"/>
        <end position="1093"/>
    </location>
</feature>
<protein>
    <submittedName>
        <fullName evidence="3">Protein phosphatase 2C domain-containing protein</fullName>
    </submittedName>
</protein>
<evidence type="ECO:0000256" key="1">
    <source>
        <dbReference type="SAM" id="MobiDB-lite"/>
    </source>
</evidence>
<dbReference type="PANTHER" id="PTHR13832">
    <property type="entry name" value="PROTEIN PHOSPHATASE 2C"/>
    <property type="match status" value="1"/>
</dbReference>
<dbReference type="SUPFAM" id="SSF81606">
    <property type="entry name" value="PP2C-like"/>
    <property type="match status" value="1"/>
</dbReference>
<dbReference type="VEuPathDB" id="ToxoDB:TGDOM2_270190"/>
<evidence type="ECO:0000259" key="2">
    <source>
        <dbReference type="SMART" id="SM00332"/>
    </source>
</evidence>
<feature type="compositionally biased region" description="Low complexity" evidence="1">
    <location>
        <begin position="360"/>
        <end position="377"/>
    </location>
</feature>
<dbReference type="InterPro" id="IPR015655">
    <property type="entry name" value="PP2C"/>
</dbReference>
<evidence type="ECO:0000313" key="4">
    <source>
        <dbReference type="Proteomes" id="UP000028837"/>
    </source>
</evidence>
<feature type="compositionally biased region" description="Basic and acidic residues" evidence="1">
    <location>
        <begin position="931"/>
        <end position="945"/>
    </location>
</feature>
<feature type="compositionally biased region" description="Basic and acidic residues" evidence="1">
    <location>
        <begin position="769"/>
        <end position="802"/>
    </location>
</feature>
<feature type="region of interest" description="Disordered" evidence="1">
    <location>
        <begin position="1174"/>
        <end position="1262"/>
    </location>
</feature>
<feature type="region of interest" description="Disordered" evidence="1">
    <location>
        <begin position="741"/>
        <end position="820"/>
    </location>
</feature>
<dbReference type="EMBL" id="AHZU02000488">
    <property type="protein sequence ID" value="KFG43745.1"/>
    <property type="molecule type" value="Genomic_DNA"/>
</dbReference>
<dbReference type="Proteomes" id="UP000028837">
    <property type="component" value="Unassembled WGS sequence"/>
</dbReference>
<feature type="region of interest" description="Disordered" evidence="1">
    <location>
        <begin position="355"/>
        <end position="380"/>
    </location>
</feature>
<sequence>MFSSAWSVVSTCCIRRHWSHRWRLDGKAELGAEYAETDDGTPTSPVEELLHFLPSFSPATLSPPSIPLPVALVVSRRLFPLARSQPSPLSGSDPIFQLLCDPSAPPLLTALRFLFVAAAAGGRVRPAYYDRSGREHLYLLPFFEGEGEEPVYLCVCNTSESCAASRLASSASLVSVSATGSANEERSASQGRILKHRRSQSCFFVASESPATGEHGVSGSGERSKAHKTIPTSSAHSLDENVAEVPLGNAEGEGEATERGMDSGNFRGSRSRVTEDPCCAIESERPLEKPFSPQASTIPGLSLSHSGTDQFFGPPCPTCGGLRLRKEAWEQLLSAAVYTVGVPLQLATSVFEHTREARRTQSQQSMSWSRSSSSSLRRSVKKRQRHVALRLLEVLNAAARAAGREVEAAAARAAASSPASFCVIGAFSDKWFSKSFQVKEVLILPPAAALSIAETRRCAGLFGITGDAFGLRSEAATTIHSAADALAADLALASASGPVHAEGLLHGEGLAGVPGSCGPHPDFPALHRNLAAMSRALDELQRRLPCQFVNQEQAFVCRARGVCLGGIVAGVGPEAQQASDVVALKILQDLLVRLHVAPPQTHTVQSKPSILRRLTADRLQQILLDCMRGVAASLERPPAFAPPQRTSSSSLAPSLLPLVSLSFSKPLSWETLSAPTGDASSSARTFAEEQTGGKDGSPPRLPFNNSTSGCAASICVVHEASKRLLVCQVGDVTAVLARPACKKTHAQTRPSKMGEGTRSGTQRASSTEGGRRGRDRNAHRERGKVVHDRSAHNDGSRIKDDLSGSSPRGRAVEKTDRMSAVSFSKRESKCRSKSVASQTGSPDFFGLLGYCSEMDRDVLNAGFSFEAVVLTREHTLREEEERKRVINAGIVPLGHISEGAYPFSSGVDGAGSRHVPALDSSHLLGSSVEGSEEKETGAGEERGSFSALGKREWRSRLRDGRANEAGNRASEAKDAQLHHQLPHQCLLSEGPACLFLCPDTDCPPLRCTRLLGMVAAQPFGVCSTPDVTSVNISNVSSFGFVVVASAVIWDLLEPQEAVDLVAYELRRQHIEALRIAHARRRRIARQHQTFLRLARRNLHFLQDSALRSLDDRNQETACWAGSFFAMPRDVLRRLFSFTVDPSARALLRSRSGEFPRLGLSSRLCLGQGGGREELSLAELPQETDDGRRPRRGRSVSAGTVREAQQWQGQPLVSDGRLRSAGVPSGQNRFPSRDAERVGSPRRKETNEERGYPAARVRAQSPQLSSSRFALSRTFTSGSVGAPRRSVSQEDSLLREVRQRVDSAAEAAMCDVGTARVIAGLFSETGEGDESEGAEPFPVGLDFQAAATLVVQQFMEAWQLRREGISMPDATVLVIPFRGPSRGPPDPPAGERDSDQNRRDARRTREKTPETRSRGSEEEMVTRYLSATRKRET</sequence>
<organism evidence="3 4">
    <name type="scientific">Toxoplasma gondii GAB2-2007-GAL-DOM2</name>
    <dbReference type="NCBI Taxonomy" id="1130820"/>
    <lineage>
        <taxon>Eukaryota</taxon>
        <taxon>Sar</taxon>
        <taxon>Alveolata</taxon>
        <taxon>Apicomplexa</taxon>
        <taxon>Conoidasida</taxon>
        <taxon>Coccidia</taxon>
        <taxon>Eucoccidiorida</taxon>
        <taxon>Eimeriorina</taxon>
        <taxon>Sarcocystidae</taxon>
        <taxon>Toxoplasma</taxon>
    </lineage>
</organism>
<dbReference type="OrthoDB" id="332042at2759"/>
<feature type="compositionally biased region" description="Basic and acidic residues" evidence="1">
    <location>
        <begin position="1388"/>
        <end position="1398"/>
    </location>
</feature>
<dbReference type="SMART" id="SM00332">
    <property type="entry name" value="PP2Cc"/>
    <property type="match status" value="1"/>
</dbReference>
<proteinExistence type="predicted"/>
<gene>
    <name evidence="3" type="ORF">TGDOM2_270190</name>
</gene>
<evidence type="ECO:0000313" key="3">
    <source>
        <dbReference type="EMBL" id="KFG43745.1"/>
    </source>
</evidence>
<dbReference type="PANTHER" id="PTHR13832:SF827">
    <property type="entry name" value="PROTEIN PHOSPHATASE 1L"/>
    <property type="match status" value="1"/>
</dbReference>
<feature type="region of interest" description="Disordered" evidence="1">
    <location>
        <begin position="210"/>
        <end position="274"/>
    </location>
</feature>
<dbReference type="InterPro" id="IPR001932">
    <property type="entry name" value="PPM-type_phosphatase-like_dom"/>
</dbReference>
<feature type="compositionally biased region" description="Polar residues" evidence="1">
    <location>
        <begin position="673"/>
        <end position="684"/>
    </location>
</feature>
<reference evidence="3 4" key="1">
    <citation type="submission" date="2014-02" db="EMBL/GenBank/DDBJ databases">
        <authorList>
            <person name="Sibley D."/>
            <person name="Venepally P."/>
            <person name="Karamycheva S."/>
            <person name="Hadjithomas M."/>
            <person name="Khan A."/>
            <person name="Brunk B."/>
            <person name="Roos D."/>
            <person name="Caler E."/>
            <person name="Lorenzi H."/>
        </authorList>
    </citation>
    <scope>NUCLEOTIDE SEQUENCE [LARGE SCALE GENOMIC DNA]</scope>
    <source>
        <strain evidence="3 4">GAB2-2007-GAL-DOM2</strain>
    </source>
</reference>
<feature type="region of interest" description="Disordered" evidence="1">
    <location>
        <begin position="673"/>
        <end position="702"/>
    </location>
</feature>
<feature type="compositionally biased region" description="Basic and acidic residues" evidence="1">
    <location>
        <begin position="1230"/>
        <end position="1250"/>
    </location>
</feature>
<dbReference type="Gene3D" id="3.60.40.10">
    <property type="entry name" value="PPM-type phosphatase domain"/>
    <property type="match status" value="1"/>
</dbReference>
<dbReference type="InterPro" id="IPR036457">
    <property type="entry name" value="PPM-type-like_dom_sf"/>
</dbReference>
<dbReference type="Pfam" id="PF00481">
    <property type="entry name" value="PP2C"/>
    <property type="match status" value="1"/>
</dbReference>
<feature type="compositionally biased region" description="Polar residues" evidence="1">
    <location>
        <begin position="758"/>
        <end position="768"/>
    </location>
</feature>
<name>A0A086KH77_TOXGO</name>